<dbReference type="Proteomes" id="UP000191661">
    <property type="component" value="Unassembled WGS sequence"/>
</dbReference>
<dbReference type="RefSeq" id="WP_080459761.1">
    <property type="nucleotide sequence ID" value="NZ_BBET01000020.1"/>
</dbReference>
<dbReference type="EMBL" id="JXMW01000003">
    <property type="protein sequence ID" value="OQD59540.1"/>
    <property type="molecule type" value="Genomic_DNA"/>
</dbReference>
<proteinExistence type="predicted"/>
<protein>
    <submittedName>
        <fullName evidence="2">Energy-converting hydrogenase B, subunit G</fullName>
    </submittedName>
</protein>
<keyword evidence="1" id="KW-1133">Transmembrane helix</keyword>
<accession>A0A1V6N4B0</accession>
<keyword evidence="1" id="KW-0812">Transmembrane</keyword>
<organism evidence="2 3">
    <name type="scientific">Methanobrevibacter arboriphilus JCM 13429 = DSM 1125</name>
    <dbReference type="NCBI Taxonomy" id="1300164"/>
    <lineage>
        <taxon>Archaea</taxon>
        <taxon>Methanobacteriati</taxon>
        <taxon>Methanobacteriota</taxon>
        <taxon>Methanomada group</taxon>
        <taxon>Methanobacteria</taxon>
        <taxon>Methanobacteriales</taxon>
        <taxon>Methanobacteriaceae</taxon>
        <taxon>Methanobrevibacter</taxon>
    </lineage>
</organism>
<feature type="transmembrane region" description="Helical" evidence="1">
    <location>
        <begin position="30"/>
        <end position="51"/>
    </location>
</feature>
<comment type="caution">
    <text evidence="2">The sequence shown here is derived from an EMBL/GenBank/DDBJ whole genome shotgun (WGS) entry which is preliminary data.</text>
</comment>
<sequence length="114" mass="12681">MGFYDKIVNSLKNIINIKEKIGEDSATNDLVSSALAAELTLISTILIAAILLRHINIFLTIIVVLVLGVFLVGNMPLIPRLKREQSESLEKMTFYVILTLGILITVIYWGTNHV</sequence>
<reference evidence="2 3" key="1">
    <citation type="submission" date="2014-12" db="EMBL/GenBank/DDBJ databases">
        <title>Genome sequence of Methanobrevibacter arboriphilicus DH1, DSM1125.</title>
        <authorList>
            <person name="Poehlein A."/>
            <person name="Thauer R.K."/>
            <person name="Seedorf H."/>
            <person name="Daniel R."/>
        </authorList>
    </citation>
    <scope>NUCLEOTIDE SEQUENCE [LARGE SCALE GENOMIC DNA]</scope>
    <source>
        <strain evidence="2 3">DH1</strain>
    </source>
</reference>
<name>A0A1V6N4B0_METAZ</name>
<feature type="transmembrane region" description="Helical" evidence="1">
    <location>
        <begin position="57"/>
        <end position="81"/>
    </location>
</feature>
<evidence type="ECO:0000256" key="1">
    <source>
        <dbReference type="SAM" id="Phobius"/>
    </source>
</evidence>
<evidence type="ECO:0000313" key="3">
    <source>
        <dbReference type="Proteomes" id="UP000191661"/>
    </source>
</evidence>
<evidence type="ECO:0000313" key="2">
    <source>
        <dbReference type="EMBL" id="OQD59540.1"/>
    </source>
</evidence>
<dbReference type="AlphaFoldDB" id="A0A1V6N4B0"/>
<keyword evidence="3" id="KW-1185">Reference proteome</keyword>
<gene>
    <name evidence="2" type="primary">ehbG</name>
    <name evidence="2" type="ORF">MBBAR_3c01970</name>
</gene>
<feature type="transmembrane region" description="Helical" evidence="1">
    <location>
        <begin position="93"/>
        <end position="111"/>
    </location>
</feature>
<keyword evidence="1" id="KW-0472">Membrane</keyword>